<evidence type="ECO:0000256" key="2">
    <source>
        <dbReference type="ARBA" id="ARBA00022857"/>
    </source>
</evidence>
<evidence type="ECO:0000256" key="6">
    <source>
        <dbReference type="PIRSR" id="PIRSR000097-3"/>
    </source>
</evidence>
<dbReference type="AlphaFoldDB" id="A0A432GH35"/>
<comment type="similarity">
    <text evidence="1">Belongs to the aldo/keto reductase family.</text>
</comment>
<keyword evidence="2" id="KW-0521">NADP</keyword>
<comment type="caution">
    <text evidence="8">The sequence shown here is derived from an EMBL/GenBank/DDBJ whole genome shotgun (WGS) entry which is preliminary data.</text>
</comment>
<evidence type="ECO:0000256" key="3">
    <source>
        <dbReference type="ARBA" id="ARBA00023002"/>
    </source>
</evidence>
<dbReference type="Gene3D" id="3.20.20.100">
    <property type="entry name" value="NADP-dependent oxidoreductase domain"/>
    <property type="match status" value="1"/>
</dbReference>
<dbReference type="Pfam" id="PF00248">
    <property type="entry name" value="Aldo_ket_red"/>
    <property type="match status" value="1"/>
</dbReference>
<dbReference type="PROSITE" id="PS00062">
    <property type="entry name" value="ALDOKETO_REDUCTASE_2"/>
    <property type="match status" value="1"/>
</dbReference>
<dbReference type="CDD" id="cd19071">
    <property type="entry name" value="AKR_AKR1-5-like"/>
    <property type="match status" value="1"/>
</dbReference>
<dbReference type="PANTHER" id="PTHR43827:SF3">
    <property type="entry name" value="NADP-DEPENDENT OXIDOREDUCTASE DOMAIN-CONTAINING PROTEIN"/>
    <property type="match status" value="1"/>
</dbReference>
<dbReference type="InterPro" id="IPR020471">
    <property type="entry name" value="AKR"/>
</dbReference>
<dbReference type="FunFam" id="3.20.20.100:FF:000015">
    <property type="entry name" value="Oxidoreductase, aldo/keto reductase family"/>
    <property type="match status" value="1"/>
</dbReference>
<reference evidence="8 9" key="1">
    <citation type="submission" date="2018-06" db="EMBL/GenBank/DDBJ databases">
        <title>Combined omics and stable isotope probing to characterize newly discovered Mariana Back-Arc vent microbial communities.</title>
        <authorList>
            <person name="Trembath-Reichert E."/>
            <person name="Huber J.A."/>
        </authorList>
    </citation>
    <scope>NUCLEOTIDE SEQUENCE [LARGE SCALE GENOMIC DNA]</scope>
    <source>
        <strain evidence="8">MAG 58</strain>
    </source>
</reference>
<gene>
    <name evidence="8" type="ORF">DSY96_08570</name>
</gene>
<evidence type="ECO:0000256" key="4">
    <source>
        <dbReference type="PIRSR" id="PIRSR000097-1"/>
    </source>
</evidence>
<evidence type="ECO:0000256" key="1">
    <source>
        <dbReference type="ARBA" id="ARBA00007905"/>
    </source>
</evidence>
<dbReference type="EMBL" id="QNZK01000296">
    <property type="protein sequence ID" value="RTZ83177.1"/>
    <property type="molecule type" value="Genomic_DNA"/>
</dbReference>
<dbReference type="Proteomes" id="UP000287917">
    <property type="component" value="Unassembled WGS sequence"/>
</dbReference>
<dbReference type="InterPro" id="IPR023210">
    <property type="entry name" value="NADP_OxRdtase_dom"/>
</dbReference>
<dbReference type="InterPro" id="IPR036812">
    <property type="entry name" value="NAD(P)_OxRdtase_dom_sf"/>
</dbReference>
<organism evidence="8 9">
    <name type="scientific">SAR324 cluster bacterium</name>
    <dbReference type="NCBI Taxonomy" id="2024889"/>
    <lineage>
        <taxon>Bacteria</taxon>
        <taxon>Deltaproteobacteria</taxon>
        <taxon>SAR324 cluster</taxon>
    </lineage>
</organism>
<dbReference type="PROSITE" id="PS00063">
    <property type="entry name" value="ALDOKETO_REDUCTASE_3"/>
    <property type="match status" value="1"/>
</dbReference>
<dbReference type="InterPro" id="IPR018170">
    <property type="entry name" value="Aldo/ket_reductase_CS"/>
</dbReference>
<dbReference type="SUPFAM" id="SSF51430">
    <property type="entry name" value="NAD(P)-linked oxidoreductase"/>
    <property type="match status" value="1"/>
</dbReference>
<feature type="binding site" evidence="5">
    <location>
        <position position="96"/>
    </location>
    <ligand>
        <name>substrate</name>
    </ligand>
</feature>
<keyword evidence="3" id="KW-0560">Oxidoreductase</keyword>
<evidence type="ECO:0000259" key="7">
    <source>
        <dbReference type="Pfam" id="PF00248"/>
    </source>
</evidence>
<proteinExistence type="inferred from homology"/>
<evidence type="ECO:0000313" key="8">
    <source>
        <dbReference type="EMBL" id="RTZ83177.1"/>
    </source>
</evidence>
<feature type="site" description="Lowers pKa of active site Tyr" evidence="6">
    <location>
        <position position="63"/>
    </location>
</feature>
<accession>A0A432GH35</accession>
<name>A0A432GH35_9DELT</name>
<feature type="domain" description="NADP-dependent oxidoreductase" evidence="7">
    <location>
        <begin position="5"/>
        <end position="246"/>
    </location>
</feature>
<dbReference type="PIRSF" id="PIRSF000097">
    <property type="entry name" value="AKR"/>
    <property type="match status" value="1"/>
</dbReference>
<dbReference type="PANTHER" id="PTHR43827">
    <property type="entry name" value="2,5-DIKETO-D-GLUCONIC ACID REDUCTASE"/>
    <property type="match status" value="1"/>
</dbReference>
<feature type="active site" description="Proton donor" evidence="4">
    <location>
        <position position="38"/>
    </location>
</feature>
<protein>
    <submittedName>
        <fullName evidence="8">Aldo/keto reductase</fullName>
    </submittedName>
</protein>
<dbReference type="PRINTS" id="PR00069">
    <property type="entry name" value="ALDKETRDTASE"/>
</dbReference>
<sequence>MPLFGLGVWRLESGKETRDAVSYALELGYIHIDTASMYNNEEDVGVAIQESSLPREKLFITTKVNSSELGYDSTLEACERSLKKLKLTYLDLFLIHKPVEGYRQNTWKALEKLKHESICRSIGVSNFSPKHLNEIFKICEFIPAVNQIEMNPFLAQKNISEFCRSKNIHITGYCPLARTEKSNDPTLVNIANECGKTWAQVMVRWGLQKQLTTIPKSANPKRIRENSDVFNFELNEKQMQRLDDLDEGFRLRPDPNQLP</sequence>
<dbReference type="GO" id="GO:0016616">
    <property type="term" value="F:oxidoreductase activity, acting on the CH-OH group of donors, NAD or NADP as acceptor"/>
    <property type="evidence" value="ECO:0007669"/>
    <property type="project" value="UniProtKB-ARBA"/>
</dbReference>
<evidence type="ECO:0000313" key="9">
    <source>
        <dbReference type="Proteomes" id="UP000287917"/>
    </source>
</evidence>
<evidence type="ECO:0000256" key="5">
    <source>
        <dbReference type="PIRSR" id="PIRSR000097-2"/>
    </source>
</evidence>